<evidence type="ECO:0000313" key="1">
    <source>
        <dbReference type="EMBL" id="RDI97691.1"/>
    </source>
</evidence>
<dbReference type="PANTHER" id="PTHR36154">
    <property type="entry name" value="DNA-BINDING TRANSCRIPTIONAL ACTIVATOR ALPA"/>
    <property type="match status" value="1"/>
</dbReference>
<proteinExistence type="predicted"/>
<dbReference type="Gene3D" id="1.10.238.160">
    <property type="match status" value="1"/>
</dbReference>
<dbReference type="InterPro" id="IPR052931">
    <property type="entry name" value="Prophage_regulatory_activator"/>
</dbReference>
<dbReference type="PANTHER" id="PTHR36154:SF1">
    <property type="entry name" value="DNA-BINDING TRANSCRIPTIONAL ACTIVATOR ALPA"/>
    <property type="match status" value="1"/>
</dbReference>
<name>A0A370K4V7_9GAMM</name>
<reference evidence="1 2" key="1">
    <citation type="submission" date="2018-07" db="EMBL/GenBank/DDBJ databases">
        <title>Dyella solisilvae sp. nov., isolated from the pine and broad-leaved mixed forest soil.</title>
        <authorList>
            <person name="Gao Z."/>
            <person name="Qiu L."/>
        </authorList>
    </citation>
    <scope>NUCLEOTIDE SEQUENCE [LARGE SCALE GENOMIC DNA]</scope>
    <source>
        <strain evidence="1 2">DHG54</strain>
    </source>
</reference>
<dbReference type="Pfam" id="PF05930">
    <property type="entry name" value="Phage_AlpA"/>
    <property type="match status" value="1"/>
</dbReference>
<accession>A0A370K4V7</accession>
<gene>
    <name evidence="1" type="ORF">DVT68_15525</name>
</gene>
<dbReference type="InterPro" id="IPR010260">
    <property type="entry name" value="AlpA"/>
</dbReference>
<dbReference type="OrthoDB" id="5298532at2"/>
<protein>
    <submittedName>
        <fullName evidence="1">AlpA family phage regulatory protein</fullName>
    </submittedName>
</protein>
<comment type="caution">
    <text evidence="1">The sequence shown here is derived from an EMBL/GenBank/DDBJ whole genome shotgun (WGS) entry which is preliminary data.</text>
</comment>
<keyword evidence="2" id="KW-1185">Reference proteome</keyword>
<dbReference type="AlphaFoldDB" id="A0A370K4V7"/>
<organism evidence="1 2">
    <name type="scientific">Dyella solisilvae</name>
    <dbReference type="NCBI Taxonomy" id="1920168"/>
    <lineage>
        <taxon>Bacteria</taxon>
        <taxon>Pseudomonadati</taxon>
        <taxon>Pseudomonadota</taxon>
        <taxon>Gammaproteobacteria</taxon>
        <taxon>Lysobacterales</taxon>
        <taxon>Rhodanobacteraceae</taxon>
        <taxon>Dyella</taxon>
    </lineage>
</organism>
<dbReference type="EMBL" id="QQSY01000004">
    <property type="protein sequence ID" value="RDI97691.1"/>
    <property type="molecule type" value="Genomic_DNA"/>
</dbReference>
<sequence length="85" mass="9073">MDAATSLPGRFMRIHEVVRAIGLSRATVYAMVAHDQFPAPIPIGANAVAWLDSAVAEWMKNKIETAQATVTEPSAAADHPGRCSK</sequence>
<evidence type="ECO:0000313" key="2">
    <source>
        <dbReference type="Proteomes" id="UP000254711"/>
    </source>
</evidence>
<dbReference type="Proteomes" id="UP000254711">
    <property type="component" value="Unassembled WGS sequence"/>
</dbReference>